<dbReference type="EMBL" id="BLLF01004795">
    <property type="protein sequence ID" value="GFH30258.1"/>
    <property type="molecule type" value="Genomic_DNA"/>
</dbReference>
<reference evidence="1 2" key="1">
    <citation type="submission" date="2020-02" db="EMBL/GenBank/DDBJ databases">
        <title>Draft genome sequence of Haematococcus lacustris strain NIES-144.</title>
        <authorList>
            <person name="Morimoto D."/>
            <person name="Nakagawa S."/>
            <person name="Yoshida T."/>
            <person name="Sawayama S."/>
        </authorList>
    </citation>
    <scope>NUCLEOTIDE SEQUENCE [LARGE SCALE GENOMIC DNA]</scope>
    <source>
        <strain evidence="1 2">NIES-144</strain>
    </source>
</reference>
<dbReference type="Proteomes" id="UP000485058">
    <property type="component" value="Unassembled WGS sequence"/>
</dbReference>
<keyword evidence="2" id="KW-1185">Reference proteome</keyword>
<comment type="caution">
    <text evidence="1">The sequence shown here is derived from an EMBL/GenBank/DDBJ whole genome shotgun (WGS) entry which is preliminary data.</text>
</comment>
<evidence type="ECO:0000313" key="1">
    <source>
        <dbReference type="EMBL" id="GFH30258.1"/>
    </source>
</evidence>
<name>A0A6A0AC44_HAELA</name>
<dbReference type="SUPFAM" id="SSF52799">
    <property type="entry name" value="(Phosphotyrosine protein) phosphatases II"/>
    <property type="match status" value="1"/>
</dbReference>
<proteinExistence type="predicted"/>
<feature type="non-terminal residue" evidence="1">
    <location>
        <position position="1"/>
    </location>
</feature>
<gene>
    <name evidence="1" type="ORF">HaLaN_29075</name>
</gene>
<dbReference type="AlphaFoldDB" id="A0A6A0AC44"/>
<dbReference type="InterPro" id="IPR029021">
    <property type="entry name" value="Prot-tyrosine_phosphatase-like"/>
</dbReference>
<evidence type="ECO:0000313" key="2">
    <source>
        <dbReference type="Proteomes" id="UP000485058"/>
    </source>
</evidence>
<organism evidence="1 2">
    <name type="scientific">Haematococcus lacustris</name>
    <name type="common">Green alga</name>
    <name type="synonym">Haematococcus pluvialis</name>
    <dbReference type="NCBI Taxonomy" id="44745"/>
    <lineage>
        <taxon>Eukaryota</taxon>
        <taxon>Viridiplantae</taxon>
        <taxon>Chlorophyta</taxon>
        <taxon>core chlorophytes</taxon>
        <taxon>Chlorophyceae</taxon>
        <taxon>CS clade</taxon>
        <taxon>Chlamydomonadales</taxon>
        <taxon>Haematococcaceae</taxon>
        <taxon>Haematococcus</taxon>
    </lineage>
</organism>
<protein>
    <submittedName>
        <fullName evidence="1">Uncharacterized protein</fullName>
    </submittedName>
</protein>
<accession>A0A6A0AC44</accession>
<sequence>MYHHSLSYDEAFRRLHAVRPWVMPNPGFRAQLQLFEQQGCDPAAWRAWRHSHPEHPGALVKLQPLGRRLD</sequence>
<dbReference type="Gene3D" id="3.90.190.10">
    <property type="entry name" value="Protein tyrosine phosphatase superfamily"/>
    <property type="match status" value="1"/>
</dbReference>